<accession>A0A7S1WG93</accession>
<keyword evidence="1" id="KW-0732">Signal</keyword>
<sequence length="254" mass="26479">MTSFVAALFLLALAGPALATPPKSVEEITNCIHDRVDEHTAPFKGNVSCPAVCAHCHEAPPASTCPALCKKAKIFCGCAGLMFEALEASKTCCVGLSGLLLLACSAGTEELREMATQIYGQHCLAGAVKMTGQVNFPNLADLAGKASFLQQGAMSSSSAVVIAHRMGADCVSMLEGLEQEHAALAEQQGDLEQVPDLHAAAVQIADRASGLLGAEMPKLKGAVHRAMTQAYSEEGPGMDSHDVCQLILDHHDAL</sequence>
<feature type="chain" id="PRO_5031270198" evidence="1">
    <location>
        <begin position="20"/>
        <end position="254"/>
    </location>
</feature>
<name>A0A7S1WG93_ALECA</name>
<evidence type="ECO:0000256" key="1">
    <source>
        <dbReference type="SAM" id="SignalP"/>
    </source>
</evidence>
<proteinExistence type="predicted"/>
<reference evidence="2" key="1">
    <citation type="submission" date="2021-01" db="EMBL/GenBank/DDBJ databases">
        <authorList>
            <person name="Corre E."/>
            <person name="Pelletier E."/>
            <person name="Niang G."/>
            <person name="Scheremetjew M."/>
            <person name="Finn R."/>
            <person name="Kale V."/>
            <person name="Holt S."/>
            <person name="Cochrane G."/>
            <person name="Meng A."/>
            <person name="Brown T."/>
            <person name="Cohen L."/>
        </authorList>
    </citation>
    <scope>NUCLEOTIDE SEQUENCE</scope>
    <source>
        <strain evidence="2">OF101</strain>
    </source>
</reference>
<protein>
    <submittedName>
        <fullName evidence="2">Uncharacterized protein</fullName>
    </submittedName>
</protein>
<evidence type="ECO:0000313" key="2">
    <source>
        <dbReference type="EMBL" id="CAD9166393.1"/>
    </source>
</evidence>
<dbReference type="EMBL" id="HBGE01072120">
    <property type="protein sequence ID" value="CAD9166393.1"/>
    <property type="molecule type" value="Transcribed_RNA"/>
</dbReference>
<feature type="signal peptide" evidence="1">
    <location>
        <begin position="1"/>
        <end position="19"/>
    </location>
</feature>
<dbReference type="AlphaFoldDB" id="A0A7S1WG93"/>
<organism evidence="2">
    <name type="scientific">Alexandrium catenella</name>
    <name type="common">Red tide dinoflagellate</name>
    <name type="synonym">Gonyaulax catenella</name>
    <dbReference type="NCBI Taxonomy" id="2925"/>
    <lineage>
        <taxon>Eukaryota</taxon>
        <taxon>Sar</taxon>
        <taxon>Alveolata</taxon>
        <taxon>Dinophyceae</taxon>
        <taxon>Gonyaulacales</taxon>
        <taxon>Pyrocystaceae</taxon>
        <taxon>Alexandrium</taxon>
    </lineage>
</organism>
<gene>
    <name evidence="2" type="ORF">ACAT0790_LOCUS43161</name>
</gene>